<evidence type="ECO:0000313" key="4">
    <source>
        <dbReference type="EMBL" id="OQR86625.1"/>
    </source>
</evidence>
<feature type="compositionally biased region" description="Low complexity" evidence="1">
    <location>
        <begin position="419"/>
        <end position="431"/>
    </location>
</feature>
<dbReference type="EMBL" id="JNBR01001491">
    <property type="protein sequence ID" value="OQR86625.1"/>
    <property type="molecule type" value="Genomic_DNA"/>
</dbReference>
<feature type="region of interest" description="Disordered" evidence="1">
    <location>
        <begin position="419"/>
        <end position="486"/>
    </location>
</feature>
<protein>
    <recommendedName>
        <fullName evidence="6">PDZ domain-containing protein</fullName>
    </recommendedName>
</protein>
<evidence type="ECO:0008006" key="6">
    <source>
        <dbReference type="Google" id="ProtNLM"/>
    </source>
</evidence>
<dbReference type="GO" id="GO:0006351">
    <property type="term" value="P:DNA-templated transcription"/>
    <property type="evidence" value="ECO:0007669"/>
    <property type="project" value="InterPro"/>
</dbReference>
<evidence type="ECO:0000256" key="1">
    <source>
        <dbReference type="SAM" id="MobiDB-lite"/>
    </source>
</evidence>
<dbReference type="InterPro" id="IPR003618">
    <property type="entry name" value="TFIIS_cen_dom"/>
</dbReference>
<dbReference type="Proteomes" id="UP000243579">
    <property type="component" value="Unassembled WGS sequence"/>
</dbReference>
<reference evidence="4 5" key="1">
    <citation type="journal article" date="2014" name="Genome Biol. Evol.">
        <title>The secreted proteins of Achlya hypogyna and Thraustotheca clavata identify the ancestral oomycete secretome and reveal gene acquisitions by horizontal gene transfer.</title>
        <authorList>
            <person name="Misner I."/>
            <person name="Blouin N."/>
            <person name="Leonard G."/>
            <person name="Richards T.A."/>
            <person name="Lane C.E."/>
        </authorList>
    </citation>
    <scope>NUCLEOTIDE SEQUENCE [LARGE SCALE GENOMIC DNA]</scope>
    <source>
        <strain evidence="4 5">ATCC 48635</strain>
    </source>
</reference>
<dbReference type="Gene3D" id="1.10.472.30">
    <property type="entry name" value="Transcription elongation factor S-II, central domain"/>
    <property type="match status" value="1"/>
</dbReference>
<feature type="compositionally biased region" description="Low complexity" evidence="1">
    <location>
        <begin position="474"/>
        <end position="483"/>
    </location>
</feature>
<dbReference type="AlphaFoldDB" id="A0A1V9YLM9"/>
<evidence type="ECO:0000259" key="2">
    <source>
        <dbReference type="PROSITE" id="PS50106"/>
    </source>
</evidence>
<keyword evidence="5" id="KW-1185">Reference proteome</keyword>
<feature type="domain" description="PDZ" evidence="2">
    <location>
        <begin position="33"/>
        <end position="111"/>
    </location>
</feature>
<dbReference type="InterPro" id="IPR036034">
    <property type="entry name" value="PDZ_sf"/>
</dbReference>
<sequence length="744" mass="83457">MSRMAKIELMADARLWRKQVRWLYRDLLSTGMLVSVRFDAQGLGVEVSSTTPSVLRIKDIHPAARLPLQVGDYIMAINNRDLTVEEIMANDFKAIVSVMPRPIVLHASRLCLPRSQHLETSEATLKALQHKAKDLKVHGKELAMQAAPLYRYCTDDEAKYCKSLWAAQGDVLRLVLDVISSMLESIRQSKECRLRGDLTRWLATKQRMSSFDQIERSLPVMAKFVQAQAAARLEQALDISWVTRFAPMELKWLNSRDNRIRALVRWYLEAFSVDLPHADAVAAAQLVAQQLVRHYSAHWANNTHLPPKSIEADFLGHARKLKVSLSHPHNTDLRQQVASGTLSAAALMTMSNDELAPPTISKERQEYASQALQNSILKEPEDGRAFIKTKNGLKEVALSVTTPLPDFPPLEAPPAVAIPTQISDSSSSPIAARPPRPALSDPAKLGPFGGRPVHTIAPSPRQSEGPYRPPPSPAQSSSAASSPHGRPVSILELRRLAKGEPPQKRPKVVAPVLTSINAPDPSRLDEMIVDDMHVIPSTLHFLQAIFRDKSDVNDRLAELVLRVENAMHYKLTPDVLANIKSYASHGEYVVDVTIGAYFLRISTKESMPHNRYPKEEAVRHLSALTDSLHTRWIDFLVFFATRYGQYEGDRRDAPALAVTDLISAWRQHIKVDLKHVSGEYLCLVRVNMAIVAKGRARDNNEARLQARRMFGDYLVALLQLCGPALRRYREERLQNGRREPPRHP</sequence>
<accession>A0A1V9YLM9</accession>
<dbReference type="SUPFAM" id="SSF50156">
    <property type="entry name" value="PDZ domain-like"/>
    <property type="match status" value="1"/>
</dbReference>
<proteinExistence type="predicted"/>
<dbReference type="Pfam" id="PF07500">
    <property type="entry name" value="TFIIS_M"/>
    <property type="match status" value="1"/>
</dbReference>
<evidence type="ECO:0000313" key="5">
    <source>
        <dbReference type="Proteomes" id="UP000243579"/>
    </source>
</evidence>
<gene>
    <name evidence="4" type="ORF">ACHHYP_10336</name>
</gene>
<organism evidence="4 5">
    <name type="scientific">Achlya hypogyna</name>
    <name type="common">Oomycete</name>
    <name type="synonym">Protoachlya hypogyna</name>
    <dbReference type="NCBI Taxonomy" id="1202772"/>
    <lineage>
        <taxon>Eukaryota</taxon>
        <taxon>Sar</taxon>
        <taxon>Stramenopiles</taxon>
        <taxon>Oomycota</taxon>
        <taxon>Saprolegniomycetes</taxon>
        <taxon>Saprolegniales</taxon>
        <taxon>Achlyaceae</taxon>
        <taxon>Achlya</taxon>
    </lineage>
</organism>
<comment type="caution">
    <text evidence="4">The sequence shown here is derived from an EMBL/GenBank/DDBJ whole genome shotgun (WGS) entry which is preliminary data.</text>
</comment>
<name>A0A1V9YLM9_ACHHY</name>
<evidence type="ECO:0000259" key="3">
    <source>
        <dbReference type="PROSITE" id="PS51321"/>
    </source>
</evidence>
<dbReference type="PROSITE" id="PS51321">
    <property type="entry name" value="TFIIS_CENTRAL"/>
    <property type="match status" value="1"/>
</dbReference>
<dbReference type="InterPro" id="IPR001478">
    <property type="entry name" value="PDZ"/>
</dbReference>
<dbReference type="PROSITE" id="PS50106">
    <property type="entry name" value="PDZ"/>
    <property type="match status" value="1"/>
</dbReference>
<dbReference type="InterPro" id="IPR036575">
    <property type="entry name" value="TFIIS_cen_dom_sf"/>
</dbReference>
<dbReference type="OrthoDB" id="79252at2759"/>
<dbReference type="SUPFAM" id="SSF46942">
    <property type="entry name" value="Elongation factor TFIIS domain 2"/>
    <property type="match status" value="1"/>
</dbReference>
<feature type="domain" description="TFIIS central" evidence="3">
    <location>
        <begin position="255"/>
        <end position="383"/>
    </location>
</feature>